<keyword evidence="4" id="KW-0186">Copper</keyword>
<keyword evidence="3 4" id="KW-0472">Membrane</keyword>
<feature type="transmembrane region" description="Helical" evidence="4">
    <location>
        <begin position="42"/>
        <end position="59"/>
    </location>
</feature>
<evidence type="ECO:0000256" key="4">
    <source>
        <dbReference type="RuleBase" id="RU367022"/>
    </source>
</evidence>
<dbReference type="GO" id="GO:0005375">
    <property type="term" value="F:copper ion transmembrane transporter activity"/>
    <property type="evidence" value="ECO:0007669"/>
    <property type="project" value="UniProtKB-UniRule"/>
</dbReference>
<comment type="caution">
    <text evidence="5">The sequence shown here is derived from an EMBL/GenBank/DDBJ whole genome shotgun (WGS) entry which is preliminary data.</text>
</comment>
<dbReference type="InterPro" id="IPR007274">
    <property type="entry name" value="Cop_transporter"/>
</dbReference>
<evidence type="ECO:0000313" key="5">
    <source>
        <dbReference type="EMBL" id="PVZ98216.1"/>
    </source>
</evidence>
<reference evidence="5 6" key="1">
    <citation type="journal article" date="2018" name="MBio">
        <title>Comparative Genomics Reveals the Core Gene Toolbox for the Fungus-Insect Symbiosis.</title>
        <authorList>
            <person name="Wang Y."/>
            <person name="Stata M."/>
            <person name="Wang W."/>
            <person name="Stajich J.E."/>
            <person name="White M.M."/>
            <person name="Moncalvo J.M."/>
        </authorList>
    </citation>
    <scope>NUCLEOTIDE SEQUENCE [LARGE SCALE GENOMIC DNA]</scope>
    <source>
        <strain evidence="5 6">AUS-126-30</strain>
    </source>
</reference>
<gene>
    <name evidence="5" type="ORF">BB558_005767</name>
</gene>
<evidence type="ECO:0000313" key="6">
    <source>
        <dbReference type="Proteomes" id="UP000245591"/>
    </source>
</evidence>
<feature type="transmembrane region" description="Helical" evidence="4">
    <location>
        <begin position="114"/>
        <end position="131"/>
    </location>
</feature>
<proteinExistence type="inferred from homology"/>
<sequence length="167" mass="18669">MVALSGHEGHEGHDAVCAMHMSLNWETENVCVLLSSLRINSYFSLVAACFFVFLMGLGFERLRNVVSNWEQGLSPKPRLSIDNPTRSSDSTEQLESFIAVHQNTNIQDIKLAKSVVYGIMMFYSYCLMLIFMTYNGFLMISITLGAIVGNYYFGSQDASANRAISCH</sequence>
<comment type="subcellular location">
    <subcellularLocation>
        <location evidence="4">Membrane</location>
        <topology evidence="4">Multi-pass membrane protein</topology>
    </subcellularLocation>
</comment>
<keyword evidence="4" id="KW-0406">Ion transport</keyword>
<comment type="similarity">
    <text evidence="4">Belongs to the copper transporter (Ctr) (TC 1.A.56) family. SLC31A subfamily.</text>
</comment>
<name>A0A2U1IZG3_SMIAN</name>
<dbReference type="Pfam" id="PF04145">
    <property type="entry name" value="Ctr"/>
    <property type="match status" value="1"/>
</dbReference>
<keyword evidence="6" id="KW-1185">Reference proteome</keyword>
<feature type="transmembrane region" description="Helical" evidence="4">
    <location>
        <begin position="137"/>
        <end position="153"/>
    </location>
</feature>
<evidence type="ECO:0000256" key="1">
    <source>
        <dbReference type="ARBA" id="ARBA00022692"/>
    </source>
</evidence>
<accession>A0A2U1IZG3</accession>
<keyword evidence="1 4" id="KW-0812">Transmembrane</keyword>
<dbReference type="GO" id="GO:0016020">
    <property type="term" value="C:membrane"/>
    <property type="evidence" value="ECO:0007669"/>
    <property type="project" value="UniProtKB-SubCell"/>
</dbReference>
<evidence type="ECO:0000256" key="2">
    <source>
        <dbReference type="ARBA" id="ARBA00022989"/>
    </source>
</evidence>
<dbReference type="EMBL" id="MBFU01000579">
    <property type="protein sequence ID" value="PVZ98216.1"/>
    <property type="molecule type" value="Genomic_DNA"/>
</dbReference>
<dbReference type="PANTHER" id="PTHR12483:SF115">
    <property type="entry name" value="COPPER TRANSPORT PROTEIN"/>
    <property type="match status" value="1"/>
</dbReference>
<keyword evidence="4" id="KW-0187">Copper transport</keyword>
<dbReference type="PANTHER" id="PTHR12483">
    <property type="entry name" value="SOLUTE CARRIER FAMILY 31 COPPER TRANSPORTERS"/>
    <property type="match status" value="1"/>
</dbReference>
<dbReference type="Proteomes" id="UP000245591">
    <property type="component" value="Unassembled WGS sequence"/>
</dbReference>
<dbReference type="AlphaFoldDB" id="A0A2U1IZG3"/>
<organism evidence="5 6">
    <name type="scientific">Smittium angustum</name>
    <dbReference type="NCBI Taxonomy" id="133377"/>
    <lineage>
        <taxon>Eukaryota</taxon>
        <taxon>Fungi</taxon>
        <taxon>Fungi incertae sedis</taxon>
        <taxon>Zoopagomycota</taxon>
        <taxon>Kickxellomycotina</taxon>
        <taxon>Harpellomycetes</taxon>
        <taxon>Harpellales</taxon>
        <taxon>Legeriomycetaceae</taxon>
        <taxon>Smittium</taxon>
    </lineage>
</organism>
<protein>
    <recommendedName>
        <fullName evidence="4">Copper transport protein</fullName>
    </recommendedName>
</protein>
<keyword evidence="4" id="KW-0813">Transport</keyword>
<evidence type="ECO:0000256" key="3">
    <source>
        <dbReference type="ARBA" id="ARBA00023136"/>
    </source>
</evidence>
<keyword evidence="2 4" id="KW-1133">Transmembrane helix</keyword>